<dbReference type="KEGG" id="pprf:DPRO_2189"/>
<feature type="transmembrane region" description="Helical" evidence="7">
    <location>
        <begin position="43"/>
        <end position="67"/>
    </location>
</feature>
<evidence type="ECO:0000256" key="2">
    <source>
        <dbReference type="ARBA" id="ARBA00022448"/>
    </source>
</evidence>
<keyword evidence="4 7" id="KW-1133">Transmembrane helix</keyword>
<dbReference type="InterPro" id="IPR037272">
    <property type="entry name" value="SNS_sf"/>
</dbReference>
<dbReference type="PANTHER" id="PTHR42948:SF1">
    <property type="entry name" value="TRANSPORTER"/>
    <property type="match status" value="1"/>
</dbReference>
<dbReference type="RefSeq" id="WP_097012013.1">
    <property type="nucleotide sequence ID" value="NZ_LT907975.1"/>
</dbReference>
<comment type="subcellular location">
    <subcellularLocation>
        <location evidence="1">Membrane</location>
        <topology evidence="1">Multi-pass membrane protein</topology>
    </subcellularLocation>
</comment>
<dbReference type="Pfam" id="PF00209">
    <property type="entry name" value="SNF"/>
    <property type="match status" value="2"/>
</dbReference>
<feature type="transmembrane region" description="Helical" evidence="7">
    <location>
        <begin position="12"/>
        <end position="31"/>
    </location>
</feature>
<evidence type="ECO:0000313" key="8">
    <source>
        <dbReference type="EMBL" id="SOB59093.1"/>
    </source>
</evidence>
<dbReference type="PROSITE" id="PS50267">
    <property type="entry name" value="NA_NEUROTRAN_SYMP_3"/>
    <property type="match status" value="1"/>
</dbReference>
<feature type="transmembrane region" description="Helical" evidence="7">
    <location>
        <begin position="218"/>
        <end position="237"/>
    </location>
</feature>
<feature type="transmembrane region" description="Helical" evidence="7">
    <location>
        <begin position="150"/>
        <end position="171"/>
    </location>
</feature>
<dbReference type="InterPro" id="IPR000175">
    <property type="entry name" value="Na/ntran_symport"/>
</dbReference>
<dbReference type="GO" id="GO:0016020">
    <property type="term" value="C:membrane"/>
    <property type="evidence" value="ECO:0007669"/>
    <property type="project" value="UniProtKB-SubCell"/>
</dbReference>
<keyword evidence="3 6" id="KW-0812">Transmembrane</keyword>
<evidence type="ECO:0000256" key="3">
    <source>
        <dbReference type="ARBA" id="ARBA00022692"/>
    </source>
</evidence>
<evidence type="ECO:0000256" key="7">
    <source>
        <dbReference type="SAM" id="Phobius"/>
    </source>
</evidence>
<feature type="transmembrane region" description="Helical" evidence="7">
    <location>
        <begin position="384"/>
        <end position="403"/>
    </location>
</feature>
<dbReference type="NCBIfam" id="NF037979">
    <property type="entry name" value="Na_transp"/>
    <property type="match status" value="1"/>
</dbReference>
<dbReference type="PRINTS" id="PR00176">
    <property type="entry name" value="NANEUSMPORT"/>
</dbReference>
<evidence type="ECO:0000313" key="9">
    <source>
        <dbReference type="Proteomes" id="UP000219215"/>
    </source>
</evidence>
<evidence type="ECO:0000256" key="1">
    <source>
        <dbReference type="ARBA" id="ARBA00004141"/>
    </source>
</evidence>
<dbReference type="SUPFAM" id="SSF161070">
    <property type="entry name" value="SNF-like"/>
    <property type="match status" value="1"/>
</dbReference>
<evidence type="ECO:0000256" key="4">
    <source>
        <dbReference type="ARBA" id="ARBA00022989"/>
    </source>
</evidence>
<dbReference type="AlphaFoldDB" id="A0A2C8F9H3"/>
<dbReference type="PROSITE" id="PS00610">
    <property type="entry name" value="NA_NEUROTRAN_SYMP_1"/>
    <property type="match status" value="1"/>
</dbReference>
<dbReference type="CDD" id="cd10336">
    <property type="entry name" value="SLC6sbd_Tyt1-Like"/>
    <property type="match status" value="1"/>
</dbReference>
<dbReference type="EMBL" id="LT907975">
    <property type="protein sequence ID" value="SOB59093.1"/>
    <property type="molecule type" value="Genomic_DNA"/>
</dbReference>
<feature type="transmembrane region" description="Helical" evidence="7">
    <location>
        <begin position="424"/>
        <end position="446"/>
    </location>
</feature>
<dbReference type="GO" id="GO:0015293">
    <property type="term" value="F:symporter activity"/>
    <property type="evidence" value="ECO:0007669"/>
    <property type="project" value="UniProtKB-KW"/>
</dbReference>
<keyword evidence="6" id="KW-0769">Symport</keyword>
<dbReference type="Proteomes" id="UP000219215">
    <property type="component" value="Chromosome DPRO"/>
</dbReference>
<feature type="transmembrane region" description="Helical" evidence="7">
    <location>
        <begin position="88"/>
        <end position="107"/>
    </location>
</feature>
<evidence type="ECO:0000256" key="6">
    <source>
        <dbReference type="RuleBase" id="RU003732"/>
    </source>
</evidence>
<dbReference type="InterPro" id="IPR047218">
    <property type="entry name" value="YocR/YhdH-like"/>
</dbReference>
<sequence>MSANQSRDGFATKLGVLTATLGSAVGLGNIWKFPYMAGENGGAAFLCIYIAATIVVGLPVMISEIMMGRHAKSNAISTWRKVAPDNKLWTLVGVSGVVAAFAIMAFYTDVVGWVFSFIVMAVSGGLNSTDPKIGEAAFSATVSSPMSALLWQWGVLALVSTIIIGGVTKGIEKTTKTLMPILLGMLILVCIRSLTLPKAGEGLAFLFNPDFSKVTGEVVLMAMGLAFFKLSIGMGTMMTYGSYFRNDADVPFTATRVMLADLTVSILAGVAIFPAVFNYGFEPAAGPGLLFMTVPAVFSSMPLGQFFMVIFFVLTGLATMGAMLSLFEVPVAFFIEALKWNRRKATILTAIGLAICGAPATLSFSTMSDVTLFGLNFFDFYDYLSSNLLLPIGGFFIAIFAGWKWGSDKVERALSNRGTLNNQAIISLYSVIVKWITPLLVLAVLLKGLGFI</sequence>
<feature type="transmembrane region" description="Helical" evidence="7">
    <location>
        <begin position="345"/>
        <end position="364"/>
    </location>
</feature>
<name>A0A2C8F9H3_9BACT</name>
<keyword evidence="9" id="KW-1185">Reference proteome</keyword>
<feature type="transmembrane region" description="Helical" evidence="7">
    <location>
        <begin position="257"/>
        <end position="277"/>
    </location>
</feature>
<dbReference type="OrthoDB" id="9762833at2"/>
<reference evidence="9" key="1">
    <citation type="submission" date="2017-09" db="EMBL/GenBank/DDBJ databases">
        <authorList>
            <person name="Regsiter A."/>
            <person name="William W."/>
        </authorList>
    </citation>
    <scope>NUCLEOTIDE SEQUENCE [LARGE SCALE GENOMIC DNA]</scope>
    <source>
        <strain evidence="9">500-1</strain>
    </source>
</reference>
<comment type="similarity">
    <text evidence="6">Belongs to the sodium:neurotransmitter symporter (SNF) (TC 2.A.22) family.</text>
</comment>
<organism evidence="8 9">
    <name type="scientific">Pseudodesulfovibrio profundus</name>
    <dbReference type="NCBI Taxonomy" id="57320"/>
    <lineage>
        <taxon>Bacteria</taxon>
        <taxon>Pseudomonadati</taxon>
        <taxon>Thermodesulfobacteriota</taxon>
        <taxon>Desulfovibrionia</taxon>
        <taxon>Desulfovibrionales</taxon>
        <taxon>Desulfovibrionaceae</taxon>
    </lineage>
</organism>
<keyword evidence="5 7" id="KW-0472">Membrane</keyword>
<protein>
    <recommendedName>
        <fullName evidence="6">Transporter</fullName>
    </recommendedName>
</protein>
<gene>
    <name evidence="8" type="ORF">DPRO_2189</name>
</gene>
<keyword evidence="2 6" id="KW-0813">Transport</keyword>
<accession>A0A2C8F9H3</accession>
<evidence type="ECO:0000256" key="5">
    <source>
        <dbReference type="ARBA" id="ARBA00023136"/>
    </source>
</evidence>
<dbReference type="PANTHER" id="PTHR42948">
    <property type="entry name" value="TRANSPORTER"/>
    <property type="match status" value="1"/>
</dbReference>
<feature type="transmembrane region" description="Helical" evidence="7">
    <location>
        <begin position="177"/>
        <end position="197"/>
    </location>
</feature>
<proteinExistence type="inferred from homology"/>